<dbReference type="Proteomes" id="UP001610446">
    <property type="component" value="Unassembled WGS sequence"/>
</dbReference>
<dbReference type="Gene3D" id="3.30.70.100">
    <property type="match status" value="1"/>
</dbReference>
<dbReference type="InterPro" id="IPR011008">
    <property type="entry name" value="Dimeric_a/b-barrel"/>
</dbReference>
<dbReference type="SUPFAM" id="SSF54909">
    <property type="entry name" value="Dimeric alpha+beta barrel"/>
    <property type="match status" value="1"/>
</dbReference>
<organism evidence="3 4">
    <name type="scientific">Aspergillus pseudoustus</name>
    <dbReference type="NCBI Taxonomy" id="1810923"/>
    <lineage>
        <taxon>Eukaryota</taxon>
        <taxon>Fungi</taxon>
        <taxon>Dikarya</taxon>
        <taxon>Ascomycota</taxon>
        <taxon>Pezizomycotina</taxon>
        <taxon>Eurotiomycetes</taxon>
        <taxon>Eurotiomycetidae</taxon>
        <taxon>Eurotiales</taxon>
        <taxon>Aspergillaceae</taxon>
        <taxon>Aspergillus</taxon>
        <taxon>Aspergillus subgen. Nidulantes</taxon>
    </lineage>
</organism>
<feature type="domain" description="EthD" evidence="2">
    <location>
        <begin position="15"/>
        <end position="112"/>
    </location>
</feature>
<keyword evidence="4" id="KW-1185">Reference proteome</keyword>
<reference evidence="3 4" key="1">
    <citation type="submission" date="2024-07" db="EMBL/GenBank/DDBJ databases">
        <title>Section-level genome sequencing and comparative genomics of Aspergillus sections Usti and Cavernicolus.</title>
        <authorList>
            <consortium name="Lawrence Berkeley National Laboratory"/>
            <person name="Nybo J.L."/>
            <person name="Vesth T.C."/>
            <person name="Theobald S."/>
            <person name="Frisvad J.C."/>
            <person name="Larsen T.O."/>
            <person name="Kjaerboelling I."/>
            <person name="Rothschild-Mancinelli K."/>
            <person name="Lyhne E.K."/>
            <person name="Kogle M.E."/>
            <person name="Barry K."/>
            <person name="Clum A."/>
            <person name="Na H."/>
            <person name="Ledsgaard L."/>
            <person name="Lin J."/>
            <person name="Lipzen A."/>
            <person name="Kuo A."/>
            <person name="Riley R."/>
            <person name="Mondo S."/>
            <person name="Labutti K."/>
            <person name="Haridas S."/>
            <person name="Pangalinan J."/>
            <person name="Salamov A.A."/>
            <person name="Simmons B.A."/>
            <person name="Magnuson J.K."/>
            <person name="Chen J."/>
            <person name="Drula E."/>
            <person name="Henrissat B."/>
            <person name="Wiebenga A."/>
            <person name="Lubbers R.J."/>
            <person name="Gomes A.C."/>
            <person name="Makela M.R."/>
            <person name="Stajich J."/>
            <person name="Grigoriev I.V."/>
            <person name="Mortensen U.H."/>
            <person name="De Vries R.P."/>
            <person name="Baker S.E."/>
            <person name="Andersen M.R."/>
        </authorList>
    </citation>
    <scope>NUCLEOTIDE SEQUENCE [LARGE SCALE GENOMIC DNA]</scope>
    <source>
        <strain evidence="3 4">CBS 123904</strain>
    </source>
</reference>
<dbReference type="InterPro" id="IPR009799">
    <property type="entry name" value="EthD_dom"/>
</dbReference>
<evidence type="ECO:0000259" key="2">
    <source>
        <dbReference type="Pfam" id="PF07110"/>
    </source>
</evidence>
<dbReference type="EMBL" id="JBFXLU010000038">
    <property type="protein sequence ID" value="KAL2850256.1"/>
    <property type="molecule type" value="Genomic_DNA"/>
</dbReference>
<evidence type="ECO:0000256" key="1">
    <source>
        <dbReference type="ARBA" id="ARBA00005986"/>
    </source>
</evidence>
<comment type="caution">
    <text evidence="3">The sequence shown here is derived from an EMBL/GenBank/DDBJ whole genome shotgun (WGS) entry which is preliminary data.</text>
</comment>
<name>A0ABR4KDJ3_9EURO</name>
<evidence type="ECO:0000313" key="4">
    <source>
        <dbReference type="Proteomes" id="UP001610446"/>
    </source>
</evidence>
<proteinExistence type="inferred from homology"/>
<dbReference type="Pfam" id="PF07110">
    <property type="entry name" value="EthD"/>
    <property type="match status" value="1"/>
</dbReference>
<accession>A0ABR4KDJ3</accession>
<comment type="similarity">
    <text evidence="1">Belongs to the tpcK family.</text>
</comment>
<sequence>MSSTPYTFAIFVTRKADISPTEFRTHWETNHIPILQRLGGPNFPLSHTRHYLSRDETLPGFPVSPIIVGSEGDFRYDAFAVVTFASEAAFQAFLPVMSSPEVVEDENRFTDRGKLRVVALGQIRRTNTGEN</sequence>
<protein>
    <submittedName>
        <fullName evidence="3">EthD domain-containing protein</fullName>
    </submittedName>
</protein>
<evidence type="ECO:0000313" key="3">
    <source>
        <dbReference type="EMBL" id="KAL2850256.1"/>
    </source>
</evidence>
<gene>
    <name evidence="3" type="ORF">BJY01DRAFT_245568</name>
</gene>